<keyword evidence="6 9" id="KW-0482">Metalloprotease</keyword>
<dbReference type="GO" id="GO:0046872">
    <property type="term" value="F:metal ion binding"/>
    <property type="evidence" value="ECO:0007669"/>
    <property type="project" value="UniProtKB-UniRule"/>
</dbReference>
<evidence type="ECO:0000256" key="6">
    <source>
        <dbReference type="ARBA" id="ARBA00023049"/>
    </source>
</evidence>
<evidence type="ECO:0000256" key="2">
    <source>
        <dbReference type="ARBA" id="ARBA00022670"/>
    </source>
</evidence>
<evidence type="ECO:0000256" key="4">
    <source>
        <dbReference type="ARBA" id="ARBA00022801"/>
    </source>
</evidence>
<evidence type="ECO:0000256" key="8">
    <source>
        <dbReference type="ARBA" id="ARBA00026100"/>
    </source>
</evidence>
<dbReference type="FunFam" id="3.40.390.10:FF:000009">
    <property type="entry name" value="Oligopeptidase A"/>
    <property type="match status" value="1"/>
</dbReference>
<dbReference type="InterPro" id="IPR024079">
    <property type="entry name" value="MetalloPept_cat_dom_sf"/>
</dbReference>
<dbReference type="PANTHER" id="PTHR11804:SF84">
    <property type="entry name" value="SACCHAROLYSIN"/>
    <property type="match status" value="1"/>
</dbReference>
<keyword evidence="2 9" id="KW-0645">Protease</keyword>
<accession>A0A450U3E3</accession>
<dbReference type="GO" id="GO:0005829">
    <property type="term" value="C:cytosol"/>
    <property type="evidence" value="ECO:0007669"/>
    <property type="project" value="UniProtKB-ARBA"/>
</dbReference>
<dbReference type="Gene3D" id="3.40.390.10">
    <property type="entry name" value="Collagenase (Catalytic Domain)"/>
    <property type="match status" value="1"/>
</dbReference>
<dbReference type="AlphaFoldDB" id="A0A450U3E3"/>
<dbReference type="EC" id="3.4.24.70" evidence="8"/>
<feature type="domain" description="Oligopeptidase A N-terminal" evidence="11">
    <location>
        <begin position="54"/>
        <end position="156"/>
    </location>
</feature>
<dbReference type="InterPro" id="IPR045090">
    <property type="entry name" value="Pept_M3A_M3B"/>
</dbReference>
<dbReference type="SUPFAM" id="SSF55486">
    <property type="entry name" value="Metalloproteases ('zincins'), catalytic domain"/>
    <property type="match status" value="1"/>
</dbReference>
<evidence type="ECO:0000313" key="12">
    <source>
        <dbReference type="EMBL" id="VFJ77652.1"/>
    </source>
</evidence>
<dbReference type="GO" id="GO:0006518">
    <property type="term" value="P:peptide metabolic process"/>
    <property type="evidence" value="ECO:0007669"/>
    <property type="project" value="TreeGrafter"/>
</dbReference>
<evidence type="ECO:0000256" key="3">
    <source>
        <dbReference type="ARBA" id="ARBA00022723"/>
    </source>
</evidence>
<dbReference type="InterPro" id="IPR034005">
    <property type="entry name" value="M3A_DCP"/>
</dbReference>
<dbReference type="InterPro" id="IPR024077">
    <property type="entry name" value="Neurolysin/TOP_dom2"/>
</dbReference>
<dbReference type="EMBL" id="CAADFE010000133">
    <property type="protein sequence ID" value="VFJ77652.1"/>
    <property type="molecule type" value="Genomic_DNA"/>
</dbReference>
<comment type="similarity">
    <text evidence="1 9">Belongs to the peptidase M3 family.</text>
</comment>
<organism evidence="12">
    <name type="scientific">Candidatus Kentrum sp. FW</name>
    <dbReference type="NCBI Taxonomy" id="2126338"/>
    <lineage>
        <taxon>Bacteria</taxon>
        <taxon>Pseudomonadati</taxon>
        <taxon>Pseudomonadota</taxon>
        <taxon>Gammaproteobacteria</taxon>
        <taxon>Candidatus Kentrum</taxon>
    </lineage>
</organism>
<dbReference type="Pfam" id="PF19310">
    <property type="entry name" value="TOP_N"/>
    <property type="match status" value="1"/>
</dbReference>
<sequence length="705" mass="79857">MNIRTHNPWLGPDGYPVFSRIRPEDIVPTIQQSLEEARAVIAALLDKYASATPTPGWDALIPPLEDLEDDLNRIWSPISHLHAVADNPALREAYNACLPMLSEYDTELGQNEQLYRAFEGIAESEEMARLTPAKRKILENSLLDFRLSGVALSTQNKARFKDISIRLSTLASKFSQNVLDATGAWKKYVTESEALSGFPESALALARQAAEREGKEGWMLTLEFPSYLSVVTFADDPALRKEIYEAYTTRGSDQGPDAGQWDNTEIMEEILVLRNEKARLLGFSSYLECSLVKKMVPSSDHVFDFLCDLARRARQVAQRDLREVREFARKRDGIGEIEAWDIPYYSEKLYQDKFALSQEELRAYFPVPKVLSGLFRIVRRLFDIDIQVVEGKETWHPDVRFYQVRDGNGVSRGGFYLDLYARPHKRGGAWMDECITRKALGDDIQPPVAYLSCNFGPPIGEEPSRLTHEEVLTLFHEFGHTLHHLLTKVDYPSISGINGVAWDAVELPSQLLEQWCWEREALRHITCHAQTDAPLPNALIERLRAARNFQSGMAMVRQLEYALFDLRIHGEYENLQSGNNGAGIQRLLQEVRDEVAVITPPAFHRLAHSFTHIFAGGYAAGYYSYKWAEMLASDAFSKFEENGVFDRDTGSLFQRTVLEQGGSRDAMALFVAFRGREPTIDALLRHNGIEREPDDVRTESGALVT</sequence>
<reference evidence="12" key="1">
    <citation type="submission" date="2019-02" db="EMBL/GenBank/DDBJ databases">
        <authorList>
            <person name="Gruber-Vodicka R. H."/>
            <person name="Seah K. B. B."/>
        </authorList>
    </citation>
    <scope>NUCLEOTIDE SEQUENCE</scope>
    <source>
        <strain evidence="12">BECK_BZ131</strain>
    </source>
</reference>
<dbReference type="GO" id="GO:0004222">
    <property type="term" value="F:metalloendopeptidase activity"/>
    <property type="evidence" value="ECO:0007669"/>
    <property type="project" value="UniProtKB-EC"/>
</dbReference>
<dbReference type="Pfam" id="PF01432">
    <property type="entry name" value="Peptidase_M3"/>
    <property type="match status" value="1"/>
</dbReference>
<evidence type="ECO:0000256" key="9">
    <source>
        <dbReference type="RuleBase" id="RU003435"/>
    </source>
</evidence>
<keyword evidence="4 9" id="KW-0378">Hydrolase</keyword>
<evidence type="ECO:0000256" key="7">
    <source>
        <dbReference type="ARBA" id="ARBA00024603"/>
    </source>
</evidence>
<gene>
    <name evidence="12" type="ORF">BECKFW1821C_GA0114237_11337</name>
</gene>
<dbReference type="CDD" id="cd06456">
    <property type="entry name" value="M3A_DCP"/>
    <property type="match status" value="1"/>
</dbReference>
<dbReference type="InterPro" id="IPR045666">
    <property type="entry name" value="OpdA_N"/>
</dbReference>
<evidence type="ECO:0000259" key="10">
    <source>
        <dbReference type="Pfam" id="PF01432"/>
    </source>
</evidence>
<keyword evidence="3 9" id="KW-0479">Metal-binding</keyword>
<evidence type="ECO:0000256" key="5">
    <source>
        <dbReference type="ARBA" id="ARBA00022833"/>
    </source>
</evidence>
<dbReference type="InterPro" id="IPR001567">
    <property type="entry name" value="Pept_M3A_M3B_dom"/>
</dbReference>
<comment type="catalytic activity">
    <reaction evidence="7">
        <text>Hydrolysis of oligopeptides, with broad specificity. Gly or Ala commonly occur as P1 or P1' residues, but more distant residues are also important, as is shown by the fact that Z-Gly-Pro-Gly-|-Gly-Pro-Ala is cleaved, but not Z-(Gly)(5).</text>
        <dbReference type="EC" id="3.4.24.70"/>
    </reaction>
</comment>
<keyword evidence="5 9" id="KW-0862">Zinc</keyword>
<proteinExistence type="inferred from homology"/>
<feature type="domain" description="Peptidase M3A/M3B catalytic" evidence="10">
    <location>
        <begin position="234"/>
        <end position="688"/>
    </location>
</feature>
<dbReference type="GO" id="GO:0006508">
    <property type="term" value="P:proteolysis"/>
    <property type="evidence" value="ECO:0007669"/>
    <property type="project" value="UniProtKB-KW"/>
</dbReference>
<name>A0A450U3E3_9GAMM</name>
<dbReference type="PANTHER" id="PTHR11804">
    <property type="entry name" value="PROTEASE M3 THIMET OLIGOPEPTIDASE-RELATED"/>
    <property type="match status" value="1"/>
</dbReference>
<dbReference type="Gene3D" id="1.10.1370.40">
    <property type="match status" value="1"/>
</dbReference>
<evidence type="ECO:0000259" key="11">
    <source>
        <dbReference type="Pfam" id="PF19310"/>
    </source>
</evidence>
<protein>
    <recommendedName>
        <fullName evidence="8">oligopeptidase A</fullName>
        <ecNumber evidence="8">3.4.24.70</ecNumber>
    </recommendedName>
</protein>
<comment type="cofactor">
    <cofactor evidence="9">
        <name>Zn(2+)</name>
        <dbReference type="ChEBI" id="CHEBI:29105"/>
    </cofactor>
    <text evidence="9">Binds 1 zinc ion.</text>
</comment>
<dbReference type="Gene3D" id="1.10.1370.10">
    <property type="entry name" value="Neurolysin, domain 3"/>
    <property type="match status" value="1"/>
</dbReference>
<evidence type="ECO:0000256" key="1">
    <source>
        <dbReference type="ARBA" id="ARBA00006040"/>
    </source>
</evidence>